<proteinExistence type="predicted"/>
<accession>A0A5J5ILG2</accession>
<reference evidence="2 3" key="1">
    <citation type="submission" date="2019-09" db="EMBL/GenBank/DDBJ databases">
        <title>Draft genome sequence of Ginsengibacter sp. BR5-29.</title>
        <authorList>
            <person name="Im W.-T."/>
        </authorList>
    </citation>
    <scope>NUCLEOTIDE SEQUENCE [LARGE SCALE GENOMIC DNA]</scope>
    <source>
        <strain evidence="2 3">BR5-29</strain>
    </source>
</reference>
<dbReference type="EMBL" id="VYQF01000001">
    <property type="protein sequence ID" value="KAA9041561.1"/>
    <property type="molecule type" value="Genomic_DNA"/>
</dbReference>
<protein>
    <submittedName>
        <fullName evidence="2">DUF4783 domain-containing protein</fullName>
    </submittedName>
</protein>
<feature type="signal peptide" evidence="1">
    <location>
        <begin position="1"/>
        <end position="21"/>
    </location>
</feature>
<dbReference type="Proteomes" id="UP000326903">
    <property type="component" value="Unassembled WGS sequence"/>
</dbReference>
<dbReference type="Gene3D" id="3.10.450.50">
    <property type="match status" value="1"/>
</dbReference>
<evidence type="ECO:0000313" key="2">
    <source>
        <dbReference type="EMBL" id="KAA9041561.1"/>
    </source>
</evidence>
<keyword evidence="3" id="KW-1185">Reference proteome</keyword>
<name>A0A5J5ILG2_9BACT</name>
<sequence length="124" mass="13778">MKNFLLSVALLVSISSFISPSFDDVVKALKAGDASHLATYFDNTIEITLPGKSNSYSKSQAELVLHDFFASNTVKDFEILHKSDNSGSQYCIGNLKTINGTFRTTVFMKQKGTTEVLQELRFEK</sequence>
<dbReference type="Pfam" id="PF16022">
    <property type="entry name" value="DUF4783"/>
    <property type="match status" value="1"/>
</dbReference>
<comment type="caution">
    <text evidence="2">The sequence shown here is derived from an EMBL/GenBank/DDBJ whole genome shotgun (WGS) entry which is preliminary data.</text>
</comment>
<dbReference type="AlphaFoldDB" id="A0A5J5ILG2"/>
<evidence type="ECO:0000313" key="3">
    <source>
        <dbReference type="Proteomes" id="UP000326903"/>
    </source>
</evidence>
<organism evidence="2 3">
    <name type="scientific">Ginsengibacter hankyongi</name>
    <dbReference type="NCBI Taxonomy" id="2607284"/>
    <lineage>
        <taxon>Bacteria</taxon>
        <taxon>Pseudomonadati</taxon>
        <taxon>Bacteroidota</taxon>
        <taxon>Chitinophagia</taxon>
        <taxon>Chitinophagales</taxon>
        <taxon>Chitinophagaceae</taxon>
        <taxon>Ginsengibacter</taxon>
    </lineage>
</organism>
<evidence type="ECO:0000256" key="1">
    <source>
        <dbReference type="SAM" id="SignalP"/>
    </source>
</evidence>
<keyword evidence="1" id="KW-0732">Signal</keyword>
<dbReference type="InterPro" id="IPR031977">
    <property type="entry name" value="DUF4783"/>
</dbReference>
<gene>
    <name evidence="2" type="ORF">FW778_05935</name>
</gene>
<dbReference type="RefSeq" id="WP_150413681.1">
    <property type="nucleotide sequence ID" value="NZ_VYQF01000001.1"/>
</dbReference>
<feature type="chain" id="PRO_5023815259" evidence="1">
    <location>
        <begin position="22"/>
        <end position="124"/>
    </location>
</feature>